<dbReference type="AlphaFoldDB" id="X1GLI6"/>
<protein>
    <recommendedName>
        <fullName evidence="1">FAD/NAD(P)-binding domain-containing protein</fullName>
    </recommendedName>
</protein>
<dbReference type="InterPro" id="IPR036188">
    <property type="entry name" value="FAD/NAD-bd_sf"/>
</dbReference>
<evidence type="ECO:0000313" key="2">
    <source>
        <dbReference type="EMBL" id="GAH45720.1"/>
    </source>
</evidence>
<dbReference type="SUPFAM" id="SSF51905">
    <property type="entry name" value="FAD/NAD(P)-binding domain"/>
    <property type="match status" value="1"/>
</dbReference>
<feature type="non-terminal residue" evidence="2">
    <location>
        <position position="189"/>
    </location>
</feature>
<organism evidence="2">
    <name type="scientific">marine sediment metagenome</name>
    <dbReference type="NCBI Taxonomy" id="412755"/>
    <lineage>
        <taxon>unclassified sequences</taxon>
        <taxon>metagenomes</taxon>
        <taxon>ecological metagenomes</taxon>
    </lineage>
</organism>
<dbReference type="EMBL" id="BARU01006170">
    <property type="protein sequence ID" value="GAH45720.1"/>
    <property type="molecule type" value="Genomic_DNA"/>
</dbReference>
<feature type="domain" description="FAD/NAD(P)-binding" evidence="1">
    <location>
        <begin position="5"/>
        <end position="123"/>
    </location>
</feature>
<name>X1GLI6_9ZZZZ</name>
<dbReference type="Pfam" id="PF07992">
    <property type="entry name" value="Pyr_redox_2"/>
    <property type="match status" value="1"/>
</dbReference>
<accession>X1GLI6</accession>
<dbReference type="InterPro" id="IPR023753">
    <property type="entry name" value="FAD/NAD-binding_dom"/>
</dbReference>
<evidence type="ECO:0000259" key="1">
    <source>
        <dbReference type="Pfam" id="PF07992"/>
    </source>
</evidence>
<proteinExistence type="predicted"/>
<sequence>MDIRTYGKDFDRYYENARKEVRFVRSKVYGVENVDGTGDLSVKYATEDGGLAREDFNLVVLSVGFQSSPELVNTAKKLGIQINPYGFCQTRDFLPVETNRPGIFVCGSYGGPKDIPETVMEASGAAGSVSAMLAPARDTLTRVKEYPEERDVSGEEPRIGVFVCNCGINIGGVVDVPEVRDYARSLDNV</sequence>
<comment type="caution">
    <text evidence="2">The sequence shown here is derived from an EMBL/GenBank/DDBJ whole genome shotgun (WGS) entry which is preliminary data.</text>
</comment>
<gene>
    <name evidence="2" type="ORF">S03H2_12112</name>
</gene>
<dbReference type="GO" id="GO:0016491">
    <property type="term" value="F:oxidoreductase activity"/>
    <property type="evidence" value="ECO:0007669"/>
    <property type="project" value="InterPro"/>
</dbReference>
<reference evidence="2" key="1">
    <citation type="journal article" date="2014" name="Front. Microbiol.">
        <title>High frequency of phylogenetically diverse reductive dehalogenase-homologous genes in deep subseafloor sedimentary metagenomes.</title>
        <authorList>
            <person name="Kawai M."/>
            <person name="Futagami T."/>
            <person name="Toyoda A."/>
            <person name="Takaki Y."/>
            <person name="Nishi S."/>
            <person name="Hori S."/>
            <person name="Arai W."/>
            <person name="Tsubouchi T."/>
            <person name="Morono Y."/>
            <person name="Uchiyama I."/>
            <person name="Ito T."/>
            <person name="Fujiyama A."/>
            <person name="Inagaki F."/>
            <person name="Takami H."/>
        </authorList>
    </citation>
    <scope>NUCLEOTIDE SEQUENCE</scope>
    <source>
        <strain evidence="2">Expedition CK06-06</strain>
    </source>
</reference>